<dbReference type="Pfam" id="PF01955">
    <property type="entry name" value="CbiZ"/>
    <property type="match status" value="1"/>
</dbReference>
<dbReference type="PANTHER" id="PTHR35336">
    <property type="entry name" value="ADENOSYLCOBINAMIDE AMIDOHYDROLASE"/>
    <property type="match status" value="1"/>
</dbReference>
<dbReference type="InterPro" id="IPR052209">
    <property type="entry name" value="CbiZ"/>
</dbReference>
<dbReference type="PANTHER" id="PTHR35336:SF5">
    <property type="entry name" value="ADENOSYLCOBINAMIDE AMIDOHYDROLASE"/>
    <property type="match status" value="1"/>
</dbReference>
<dbReference type="Proteomes" id="UP000317158">
    <property type="component" value="Unassembled WGS sequence"/>
</dbReference>
<protein>
    <recommendedName>
        <fullName evidence="3">Adenosylcobinamide amidohydrolase</fullName>
    </recommendedName>
</protein>
<proteinExistence type="predicted"/>
<accession>A0A520KST9</accession>
<evidence type="ECO:0000313" key="1">
    <source>
        <dbReference type="EMBL" id="RZN64979.1"/>
    </source>
</evidence>
<dbReference type="AlphaFoldDB" id="A0A520KST9"/>
<dbReference type="EMBL" id="RXIF01000004">
    <property type="protein sequence ID" value="RZN64979.1"/>
    <property type="molecule type" value="Genomic_DNA"/>
</dbReference>
<evidence type="ECO:0008006" key="3">
    <source>
        <dbReference type="Google" id="ProtNLM"/>
    </source>
</evidence>
<name>A0A520KST9_METT2</name>
<comment type="caution">
    <text evidence="1">The sequence shown here is derived from an EMBL/GenBank/DDBJ whole genome shotgun (WGS) entry which is preliminary data.</text>
</comment>
<gene>
    <name evidence="1" type="ORF">EF806_02750</name>
</gene>
<organism evidence="1 2">
    <name type="scientific">Methanoliparum thermophilum</name>
    <dbReference type="NCBI Taxonomy" id="2491083"/>
    <lineage>
        <taxon>Archaea</taxon>
        <taxon>Methanobacteriati</taxon>
        <taxon>Methanobacteriota</taxon>
        <taxon>Candidatus Methanoliparia</taxon>
        <taxon>Candidatus Methanoliparales</taxon>
        <taxon>Candidatus Methanoliparaceae</taxon>
        <taxon>Candidatus Methanoliparum</taxon>
    </lineage>
</organism>
<evidence type="ECO:0000313" key="2">
    <source>
        <dbReference type="Proteomes" id="UP000317158"/>
    </source>
</evidence>
<sequence>MKWYIKEKTLVIEGDFEALSSGLDGGRSSVKFILNSTVHNEFNAEDHLKYLENRLNIRYPYFSLLTAVDMRYLVFIKMQDLYTFVTAGIKNPVHFNFGTINIIIISKRPLSEGALVNCVITATEAKTFTLFECGFNFSGTSTDAVIVAYEKSDKEKIEFSGPYTKFGEEVVISVREGIRRSLKMQKA</sequence>
<reference evidence="1 2" key="1">
    <citation type="journal article" date="2019" name="Nat. Microbiol.">
        <title>Wide diversity of methane and short-chain alkane metabolisms in uncultured archaea.</title>
        <authorList>
            <person name="Borrel G."/>
            <person name="Adam P.S."/>
            <person name="McKay L.J."/>
            <person name="Chen L.X."/>
            <person name="Sierra-Garcia I.N."/>
            <person name="Sieber C.M."/>
            <person name="Letourneur Q."/>
            <person name="Ghozlane A."/>
            <person name="Andersen G.L."/>
            <person name="Li W.J."/>
            <person name="Hallam S.J."/>
            <person name="Muyzer G."/>
            <person name="de Oliveira V.M."/>
            <person name="Inskeep W.P."/>
            <person name="Banfield J.F."/>
            <person name="Gribaldo S."/>
        </authorList>
    </citation>
    <scope>NUCLEOTIDE SEQUENCE [LARGE SCALE GENOMIC DNA]</scope>
    <source>
        <strain evidence="1">NM1a</strain>
    </source>
</reference>
<dbReference type="InterPro" id="IPR002808">
    <property type="entry name" value="AdoCbi_amidolase"/>
</dbReference>